<evidence type="ECO:0000259" key="2">
    <source>
        <dbReference type="Pfam" id="PF20434"/>
    </source>
</evidence>
<dbReference type="RefSeq" id="WP_380427181.1">
    <property type="nucleotide sequence ID" value="NZ_JBHRZV010000050.1"/>
</dbReference>
<evidence type="ECO:0000313" key="4">
    <source>
        <dbReference type="Proteomes" id="UP001595807"/>
    </source>
</evidence>
<protein>
    <submittedName>
        <fullName evidence="3">Alpha/beta hydrolase</fullName>
    </submittedName>
</protein>
<comment type="caution">
    <text evidence="3">The sequence shown here is derived from an EMBL/GenBank/DDBJ whole genome shotgun (WGS) entry which is preliminary data.</text>
</comment>
<organism evidence="3 4">
    <name type="scientific">Streptococcus caprae</name>
    <dbReference type="NCBI Taxonomy" id="1640501"/>
    <lineage>
        <taxon>Bacteria</taxon>
        <taxon>Bacillati</taxon>
        <taxon>Bacillota</taxon>
        <taxon>Bacilli</taxon>
        <taxon>Lactobacillales</taxon>
        <taxon>Streptococcaceae</taxon>
        <taxon>Streptococcus</taxon>
    </lineage>
</organism>
<dbReference type="GO" id="GO:0016787">
    <property type="term" value="F:hydrolase activity"/>
    <property type="evidence" value="ECO:0007669"/>
    <property type="project" value="UniProtKB-KW"/>
</dbReference>
<dbReference type="Pfam" id="PF20434">
    <property type="entry name" value="BD-FAE"/>
    <property type="match status" value="1"/>
</dbReference>
<evidence type="ECO:0000313" key="3">
    <source>
        <dbReference type="EMBL" id="MFC3928535.1"/>
    </source>
</evidence>
<dbReference type="EMBL" id="JBHRZV010000050">
    <property type="protein sequence ID" value="MFC3928535.1"/>
    <property type="molecule type" value="Genomic_DNA"/>
</dbReference>
<gene>
    <name evidence="3" type="ORF">ACFORF_08170</name>
</gene>
<dbReference type="InterPro" id="IPR029058">
    <property type="entry name" value="AB_hydrolase_fold"/>
</dbReference>
<dbReference type="Gene3D" id="3.40.50.1820">
    <property type="entry name" value="alpha/beta hydrolase"/>
    <property type="match status" value="1"/>
</dbReference>
<evidence type="ECO:0000256" key="1">
    <source>
        <dbReference type="ARBA" id="ARBA00022801"/>
    </source>
</evidence>
<sequence length="337" mass="37464">MTQEKLYIWGERIPGNHAGSKTDVMDIHEEYTPQDLFEKYPGIWDKTTDTVGDMSGNDTMVYRQEIEHGPAGMTYEDQPFLVPYIVEGSDKAMLVCPGGAYLTKSMVNEGQHIAEMLNAAGISAYVLWYRTYPYRAPIMYIDAQRALRYLHYHAGEWGLNPDHIGIIGFSAGGNLAGVTSFVTRNKDYISAVDASYVPDEIDAVEARVTATGLIYPAIHVQGDKIVAAIAGVDIYNDPAKRDAFADQYDMRTRVQSGDAPLFICAALDDEVVPAEHIFDLAKIAKSKGVSTEVHVFAEGGHGFGGCIEEQMPQFAKDRTLVEQWKSLLTTWLNYTWK</sequence>
<dbReference type="PANTHER" id="PTHR48081:SF6">
    <property type="entry name" value="PEPTIDASE S9 PROLYL OLIGOPEPTIDASE CATALYTIC DOMAIN-CONTAINING PROTEIN"/>
    <property type="match status" value="1"/>
</dbReference>
<dbReference type="PANTHER" id="PTHR48081">
    <property type="entry name" value="AB HYDROLASE SUPERFAMILY PROTEIN C4A8.06C"/>
    <property type="match status" value="1"/>
</dbReference>
<keyword evidence="4" id="KW-1185">Reference proteome</keyword>
<dbReference type="InterPro" id="IPR049492">
    <property type="entry name" value="BD-FAE-like_dom"/>
</dbReference>
<feature type="domain" description="BD-FAE-like" evidence="2">
    <location>
        <begin position="91"/>
        <end position="280"/>
    </location>
</feature>
<proteinExistence type="predicted"/>
<name>A0ABV8CWM8_9STRE</name>
<reference evidence="4" key="1">
    <citation type="journal article" date="2019" name="Int. J. Syst. Evol. Microbiol.">
        <title>The Global Catalogue of Microorganisms (GCM) 10K type strain sequencing project: providing services to taxonomists for standard genome sequencing and annotation.</title>
        <authorList>
            <consortium name="The Broad Institute Genomics Platform"/>
            <consortium name="The Broad Institute Genome Sequencing Center for Infectious Disease"/>
            <person name="Wu L."/>
            <person name="Ma J."/>
        </authorList>
    </citation>
    <scope>NUCLEOTIDE SEQUENCE [LARGE SCALE GENOMIC DNA]</scope>
    <source>
        <strain evidence="4">CCUG 67170</strain>
    </source>
</reference>
<keyword evidence="1 3" id="KW-0378">Hydrolase</keyword>
<accession>A0ABV8CWM8</accession>
<dbReference type="InterPro" id="IPR050300">
    <property type="entry name" value="GDXG_lipolytic_enzyme"/>
</dbReference>
<dbReference type="Proteomes" id="UP001595807">
    <property type="component" value="Unassembled WGS sequence"/>
</dbReference>
<dbReference type="SUPFAM" id="SSF53474">
    <property type="entry name" value="alpha/beta-Hydrolases"/>
    <property type="match status" value="1"/>
</dbReference>